<dbReference type="EMBL" id="JAPQKQ010000006">
    <property type="protein sequence ID" value="KAJ5193195.1"/>
    <property type="molecule type" value="Genomic_DNA"/>
</dbReference>
<proteinExistence type="predicted"/>
<keyword evidence="2" id="KW-1185">Reference proteome</keyword>
<protein>
    <submittedName>
        <fullName evidence="1">Zinc finger C2H2</fullName>
    </submittedName>
</protein>
<sequence length="69" mass="7991">MRTKHNPTLKYMANVVDFGEHSNNEIQRAVLPRTESGYSDTLLIFDDFVTLHPQAVIPPDIRTYRAFLE</sequence>
<gene>
    <name evidence="1" type="ORF">N7449_009337</name>
</gene>
<name>A0A9W9M8H6_9EURO</name>
<accession>A0A9W9M8H6</accession>
<reference evidence="1" key="2">
    <citation type="journal article" date="2023" name="IMA Fungus">
        <title>Comparative genomic study of the Penicillium genus elucidates a diverse pangenome and 15 lateral gene transfer events.</title>
        <authorList>
            <person name="Petersen C."/>
            <person name="Sorensen T."/>
            <person name="Nielsen M.R."/>
            <person name="Sondergaard T.E."/>
            <person name="Sorensen J.L."/>
            <person name="Fitzpatrick D.A."/>
            <person name="Frisvad J.C."/>
            <person name="Nielsen K.L."/>
        </authorList>
    </citation>
    <scope>NUCLEOTIDE SEQUENCE</scope>
    <source>
        <strain evidence="1">IBT 20477</strain>
    </source>
</reference>
<reference evidence="1" key="1">
    <citation type="submission" date="2022-11" db="EMBL/GenBank/DDBJ databases">
        <authorList>
            <person name="Petersen C."/>
        </authorList>
    </citation>
    <scope>NUCLEOTIDE SEQUENCE</scope>
    <source>
        <strain evidence="1">IBT 20477</strain>
    </source>
</reference>
<dbReference type="AlphaFoldDB" id="A0A9W9M8H6"/>
<dbReference type="OrthoDB" id="4357582at2759"/>
<evidence type="ECO:0000313" key="1">
    <source>
        <dbReference type="EMBL" id="KAJ5193195.1"/>
    </source>
</evidence>
<dbReference type="Proteomes" id="UP001150942">
    <property type="component" value="Unassembled WGS sequence"/>
</dbReference>
<comment type="caution">
    <text evidence="1">The sequence shown here is derived from an EMBL/GenBank/DDBJ whole genome shotgun (WGS) entry which is preliminary data.</text>
</comment>
<evidence type="ECO:0000313" key="2">
    <source>
        <dbReference type="Proteomes" id="UP001150942"/>
    </source>
</evidence>
<organism evidence="1 2">
    <name type="scientific">Penicillium cf. viridicatum</name>
    <dbReference type="NCBI Taxonomy" id="2972119"/>
    <lineage>
        <taxon>Eukaryota</taxon>
        <taxon>Fungi</taxon>
        <taxon>Dikarya</taxon>
        <taxon>Ascomycota</taxon>
        <taxon>Pezizomycotina</taxon>
        <taxon>Eurotiomycetes</taxon>
        <taxon>Eurotiomycetidae</taxon>
        <taxon>Eurotiales</taxon>
        <taxon>Aspergillaceae</taxon>
        <taxon>Penicillium</taxon>
    </lineage>
</organism>